<dbReference type="InterPro" id="IPR016024">
    <property type="entry name" value="ARM-type_fold"/>
</dbReference>
<evidence type="ECO:0000256" key="4">
    <source>
        <dbReference type="SAM" id="MobiDB-lite"/>
    </source>
</evidence>
<dbReference type="Pfam" id="PF03715">
    <property type="entry name" value="Noc2"/>
    <property type="match status" value="1"/>
</dbReference>
<dbReference type="Proteomes" id="UP001652582">
    <property type="component" value="Chromosome 3"/>
</dbReference>
<dbReference type="GO" id="GO:0042393">
    <property type="term" value="F:histone binding"/>
    <property type="evidence" value="ECO:0007669"/>
    <property type="project" value="TreeGrafter"/>
</dbReference>
<evidence type="ECO:0000256" key="3">
    <source>
        <dbReference type="ARBA" id="ARBA00023242"/>
    </source>
</evidence>
<dbReference type="AlphaFoldDB" id="A0A6J1NGU1"/>
<evidence type="ECO:0000313" key="6">
    <source>
        <dbReference type="RefSeq" id="XP_023947010.1"/>
    </source>
</evidence>
<dbReference type="GeneID" id="112052236"/>
<dbReference type="OrthoDB" id="10266662at2759"/>
<feature type="compositionally biased region" description="Acidic residues" evidence="4">
    <location>
        <begin position="70"/>
        <end position="86"/>
    </location>
</feature>
<accession>A0A6J1NGU1</accession>
<reference evidence="6" key="1">
    <citation type="submission" date="2025-08" db="UniProtKB">
        <authorList>
            <consortium name="RefSeq"/>
        </authorList>
    </citation>
    <scope>IDENTIFICATION</scope>
</reference>
<dbReference type="PANTHER" id="PTHR12687">
    <property type="entry name" value="NUCLEOLAR COMPLEX 2 AND RAD4-RELATED"/>
    <property type="match status" value="1"/>
</dbReference>
<feature type="region of interest" description="Disordered" evidence="4">
    <location>
        <begin position="61"/>
        <end position="107"/>
    </location>
</feature>
<feature type="region of interest" description="Disordered" evidence="4">
    <location>
        <begin position="615"/>
        <end position="664"/>
    </location>
</feature>
<dbReference type="GO" id="GO:0003714">
    <property type="term" value="F:transcription corepressor activity"/>
    <property type="evidence" value="ECO:0007669"/>
    <property type="project" value="TreeGrafter"/>
</dbReference>
<proteinExistence type="inferred from homology"/>
<feature type="compositionally biased region" description="Basic and acidic residues" evidence="4">
    <location>
        <begin position="615"/>
        <end position="627"/>
    </location>
</feature>
<comment type="subcellular location">
    <subcellularLocation>
        <location evidence="1">Nucleus</location>
    </subcellularLocation>
</comment>
<dbReference type="GO" id="GO:0030691">
    <property type="term" value="C:Noc2p-Noc3p complex"/>
    <property type="evidence" value="ECO:0007669"/>
    <property type="project" value="TreeGrafter"/>
</dbReference>
<dbReference type="SUPFAM" id="SSF48371">
    <property type="entry name" value="ARM repeat"/>
    <property type="match status" value="1"/>
</dbReference>
<dbReference type="GO" id="GO:0042273">
    <property type="term" value="P:ribosomal large subunit biogenesis"/>
    <property type="evidence" value="ECO:0007669"/>
    <property type="project" value="TreeGrafter"/>
</dbReference>
<evidence type="ECO:0000313" key="5">
    <source>
        <dbReference type="Proteomes" id="UP001652582"/>
    </source>
</evidence>
<organism evidence="5 6">
    <name type="scientific">Bicyclus anynana</name>
    <name type="common">Squinting bush brown butterfly</name>
    <dbReference type="NCBI Taxonomy" id="110368"/>
    <lineage>
        <taxon>Eukaryota</taxon>
        <taxon>Metazoa</taxon>
        <taxon>Ecdysozoa</taxon>
        <taxon>Arthropoda</taxon>
        <taxon>Hexapoda</taxon>
        <taxon>Insecta</taxon>
        <taxon>Pterygota</taxon>
        <taxon>Neoptera</taxon>
        <taxon>Endopterygota</taxon>
        <taxon>Lepidoptera</taxon>
        <taxon>Glossata</taxon>
        <taxon>Ditrysia</taxon>
        <taxon>Papilionoidea</taxon>
        <taxon>Nymphalidae</taxon>
        <taxon>Satyrinae</taxon>
        <taxon>Satyrini</taxon>
        <taxon>Mycalesina</taxon>
        <taxon>Bicyclus</taxon>
    </lineage>
</organism>
<name>A0A6J1NGU1_BICAN</name>
<feature type="compositionally biased region" description="Basic and acidic residues" evidence="4">
    <location>
        <begin position="643"/>
        <end position="656"/>
    </location>
</feature>
<keyword evidence="3" id="KW-0539">Nucleus</keyword>
<dbReference type="GO" id="GO:0030690">
    <property type="term" value="C:Noc1p-Noc2p complex"/>
    <property type="evidence" value="ECO:0007669"/>
    <property type="project" value="TreeGrafter"/>
</dbReference>
<dbReference type="InterPro" id="IPR005343">
    <property type="entry name" value="Noc2"/>
</dbReference>
<dbReference type="GO" id="GO:0000122">
    <property type="term" value="P:negative regulation of transcription by RNA polymerase II"/>
    <property type="evidence" value="ECO:0007669"/>
    <property type="project" value="TreeGrafter"/>
</dbReference>
<gene>
    <name evidence="6" type="primary">LOC112052236</name>
</gene>
<sequence length="693" mass="79549">MPSMKKAKFKQPKMRQKRAKKEEEPQINSDSEDEMDTEGHKKSLEKLKTIDPDFYNFLEENDENLLNFEADSDDDNSEKAEDDENEDQLHVPGAITGDSDESDFEDEKSKPVHGRITLKMVSQWQAELQSEGKIKLATLTTVIKVFNAAMLRATSDDGASKGEYKVEGSSIFNSVIQMCVLYLPAAIKKYLGTEQSGKDPKKCKHYVKIKGPLLAYLKDLLKLLSSVTSENILTVLLKHLHQMCVYVACFTSISKQALKKLISLWSNSEETVRVLAFLCILRITRNQQTALLDLVLKAMYLTYVKNCKFVSPSTWPGINFMRRSLVEMFALDLNVSYQHVFLYIRQLAIHLRNAIVVQKIENRQAVYNWQFVNSLHLWADLISATSNKPQLQPLCYPLVMVITNTIKLVPTHQYYPLRFHCVDILISLSKETNTFIPILPFLVEVLTSYDFNKKHTKVSMKPLDFSCVLRLAKSQLMENGFKDSVIERVYGLLLEYTANESHSIAFPDITLLAVIQIKQFLKSCSVSNYTKKMRQLLEKIEENSKFIEKERAKISFALSEDKMIAAWEASIRAKGTPLLAFFENWNKVNKIQKRKKVTKNDEIAGDLPVIKRPKIPETEEKVKKPENKGPLVLFPSDSEGEEDQFKLKEETEEPKPKKVKKKVNKKKVQKEILPELDVPDKEDVVKDFSVNDW</sequence>
<evidence type="ECO:0000256" key="2">
    <source>
        <dbReference type="ARBA" id="ARBA00005907"/>
    </source>
</evidence>
<comment type="similarity">
    <text evidence="2">Belongs to the NOC2 family.</text>
</comment>
<dbReference type="GO" id="GO:0005654">
    <property type="term" value="C:nucleoplasm"/>
    <property type="evidence" value="ECO:0007669"/>
    <property type="project" value="TreeGrafter"/>
</dbReference>
<dbReference type="GO" id="GO:0005730">
    <property type="term" value="C:nucleolus"/>
    <property type="evidence" value="ECO:0007669"/>
    <property type="project" value="TreeGrafter"/>
</dbReference>
<dbReference type="PANTHER" id="PTHR12687:SF4">
    <property type="entry name" value="NUCLEOLAR COMPLEX PROTEIN 2 HOMOLOG"/>
    <property type="match status" value="1"/>
</dbReference>
<dbReference type="RefSeq" id="XP_023947010.1">
    <property type="nucleotide sequence ID" value="XM_024091242.2"/>
</dbReference>
<dbReference type="CTD" id="35386"/>
<evidence type="ECO:0000256" key="1">
    <source>
        <dbReference type="ARBA" id="ARBA00004123"/>
    </source>
</evidence>
<dbReference type="KEGG" id="bany:112052236"/>
<feature type="compositionally biased region" description="Basic residues" evidence="4">
    <location>
        <begin position="1"/>
        <end position="19"/>
    </location>
</feature>
<feature type="region of interest" description="Disordered" evidence="4">
    <location>
        <begin position="1"/>
        <end position="44"/>
    </location>
</feature>
<keyword evidence="5" id="KW-1185">Reference proteome</keyword>
<protein>
    <submittedName>
        <fullName evidence="6">Nucleolar complex protein 2 homolog</fullName>
    </submittedName>
</protein>